<dbReference type="Proteomes" id="UP000660708">
    <property type="component" value="Unassembled WGS sequence"/>
</dbReference>
<protein>
    <submittedName>
        <fullName evidence="1">Uncharacterized protein</fullName>
    </submittedName>
</protein>
<evidence type="ECO:0000313" key="1">
    <source>
        <dbReference type="EMBL" id="MBE0344780.1"/>
    </source>
</evidence>
<reference evidence="1 2" key="1">
    <citation type="submission" date="2015-06" db="EMBL/GenBank/DDBJ databases">
        <title>Genome sequence of Pseudoalteromonas peptidolytica.</title>
        <authorList>
            <person name="Xie B.-B."/>
            <person name="Rong J.-C."/>
            <person name="Qin Q.-L."/>
            <person name="Zhang Y.-Z."/>
        </authorList>
    </citation>
    <scope>NUCLEOTIDE SEQUENCE [LARGE SCALE GENOMIC DNA]</scope>
    <source>
        <strain evidence="1 2">F12-50-A1</strain>
    </source>
</reference>
<dbReference type="AlphaFoldDB" id="A0A8I0MS50"/>
<dbReference type="EMBL" id="AQHF01000017">
    <property type="protein sequence ID" value="MBE0344780.1"/>
    <property type="molecule type" value="Genomic_DNA"/>
</dbReference>
<gene>
    <name evidence="1" type="ORF">PPEP_a2439</name>
</gene>
<accession>A0A8I0MS50</accession>
<evidence type="ECO:0000313" key="2">
    <source>
        <dbReference type="Proteomes" id="UP000660708"/>
    </source>
</evidence>
<comment type="caution">
    <text evidence="1">The sequence shown here is derived from an EMBL/GenBank/DDBJ whole genome shotgun (WGS) entry which is preliminary data.</text>
</comment>
<proteinExistence type="predicted"/>
<name>A0A8I0MS50_9GAMM</name>
<keyword evidence="2" id="KW-1185">Reference proteome</keyword>
<sequence>MYKYHSNYCNNKLERYTDPNADIIKDFKIIFSSYYLYLWELTTARVGYG</sequence>
<organism evidence="1 2">
    <name type="scientific">Pseudoalteromonas peptidolytica F12-50-A1</name>
    <dbReference type="NCBI Taxonomy" id="1315280"/>
    <lineage>
        <taxon>Bacteria</taxon>
        <taxon>Pseudomonadati</taxon>
        <taxon>Pseudomonadota</taxon>
        <taxon>Gammaproteobacteria</taxon>
        <taxon>Alteromonadales</taxon>
        <taxon>Pseudoalteromonadaceae</taxon>
        <taxon>Pseudoalteromonas</taxon>
    </lineage>
</organism>